<dbReference type="GO" id="GO:0016740">
    <property type="term" value="F:transferase activity"/>
    <property type="evidence" value="ECO:0007669"/>
    <property type="project" value="UniProtKB-KW"/>
</dbReference>
<gene>
    <name evidence="1" type="primary">purT_0</name>
    <name evidence="1" type="ORF">CM83_29206</name>
</gene>
<dbReference type="EMBL" id="GBHO01011675">
    <property type="protein sequence ID" value="JAG31929.1"/>
    <property type="molecule type" value="Transcribed_RNA"/>
</dbReference>
<dbReference type="AlphaFoldDB" id="A0A0A9YIC9"/>
<reference evidence="1" key="2">
    <citation type="submission" date="2014-07" db="EMBL/GenBank/DDBJ databases">
        <authorList>
            <person name="Hull J."/>
        </authorList>
    </citation>
    <scope>NUCLEOTIDE SEQUENCE</scope>
</reference>
<evidence type="ECO:0000313" key="1">
    <source>
        <dbReference type="EMBL" id="JAG31929.1"/>
    </source>
</evidence>
<protein>
    <submittedName>
        <fullName evidence="1">Phosphoribosylglycinamide formyltransferase 2</fullName>
    </submittedName>
</protein>
<accession>A0A0A9YIC9</accession>
<feature type="non-terminal residue" evidence="1">
    <location>
        <position position="1"/>
    </location>
</feature>
<reference evidence="1" key="1">
    <citation type="journal article" date="2014" name="PLoS ONE">
        <title>Transcriptome-Based Identification of ABC Transporters in the Western Tarnished Plant Bug Lygus hesperus.</title>
        <authorList>
            <person name="Hull J.J."/>
            <person name="Chaney K."/>
            <person name="Geib S.M."/>
            <person name="Fabrick J.A."/>
            <person name="Brent C.S."/>
            <person name="Walsh D."/>
            <person name="Lavine L.C."/>
        </authorList>
    </citation>
    <scope>NUCLEOTIDE SEQUENCE</scope>
</reference>
<sequence>DGRLSALQLHVKTRALKLPSALNVLKKEGKNTYLCEIQKYEFMKDLILDEEDALNYEYRNDMGFANFFLMKCCDFENLLSKVGPTVIIPKITENNTEKLQKERLSFRKIQNTLSV</sequence>
<proteinExistence type="predicted"/>
<organism evidence="1">
    <name type="scientific">Lygus hesperus</name>
    <name type="common">Western plant bug</name>
    <dbReference type="NCBI Taxonomy" id="30085"/>
    <lineage>
        <taxon>Eukaryota</taxon>
        <taxon>Metazoa</taxon>
        <taxon>Ecdysozoa</taxon>
        <taxon>Arthropoda</taxon>
        <taxon>Hexapoda</taxon>
        <taxon>Insecta</taxon>
        <taxon>Pterygota</taxon>
        <taxon>Neoptera</taxon>
        <taxon>Paraneoptera</taxon>
        <taxon>Hemiptera</taxon>
        <taxon>Heteroptera</taxon>
        <taxon>Panheteroptera</taxon>
        <taxon>Cimicomorpha</taxon>
        <taxon>Miridae</taxon>
        <taxon>Mirini</taxon>
        <taxon>Lygus</taxon>
    </lineage>
</organism>
<keyword evidence="1" id="KW-0808">Transferase</keyword>
<name>A0A0A9YIC9_LYGHE</name>